<name>A0A8S3QQ11_MYTED</name>
<dbReference type="PROSITE" id="PS50835">
    <property type="entry name" value="IG_LIKE"/>
    <property type="match status" value="1"/>
</dbReference>
<dbReference type="InterPro" id="IPR007110">
    <property type="entry name" value="Ig-like_dom"/>
</dbReference>
<evidence type="ECO:0000313" key="3">
    <source>
        <dbReference type="Proteomes" id="UP000683360"/>
    </source>
</evidence>
<keyword evidence="3" id="KW-1185">Reference proteome</keyword>
<reference evidence="2" key="1">
    <citation type="submission" date="2021-03" db="EMBL/GenBank/DDBJ databases">
        <authorList>
            <person name="Bekaert M."/>
        </authorList>
    </citation>
    <scope>NUCLEOTIDE SEQUENCE</scope>
</reference>
<keyword evidence="2" id="KW-0808">Transferase</keyword>
<comment type="caution">
    <text evidence="2">The sequence shown here is derived from an EMBL/GenBank/DDBJ whole genome shotgun (WGS) entry which is preliminary data.</text>
</comment>
<dbReference type="InterPro" id="IPR036179">
    <property type="entry name" value="Ig-like_dom_sf"/>
</dbReference>
<dbReference type="InterPro" id="IPR013783">
    <property type="entry name" value="Ig-like_fold"/>
</dbReference>
<accession>A0A8S3QQ11</accession>
<dbReference type="GO" id="GO:0004674">
    <property type="term" value="F:protein serine/threonine kinase activity"/>
    <property type="evidence" value="ECO:0007669"/>
    <property type="project" value="UniProtKB-EC"/>
</dbReference>
<sequence>MYNLTFAWSTLELKIDATYNGIQCICSLHAREVDFAVSDFIILNVRNKPILTLNTEFHCNSSGAVALVCSVRGGLGVFGFAQWTHSVDGQYIRSLPGTTDKYISLLIIKECSFKDGGDYTCSVWNNDGDSIFVENLTTTLTFAGPPIILSKMVEIDVGQQIKVTFYTSSSLVSVNWQCNGKPLNSSIIRSNLEETPTDIEIYSKQISLSVYKTYLSTHSNQCLNDNYGICLSNDYAVICEKIVFTKASHTIQLEDVGHPTNSTNDERYLQIYEPDQIATHQYDITGRPCNDLAPNRATRDHDTAGMPYNELVPYQSNRCYNVTSPEYLEVQPDIDTYSIQSDRYEKVD</sequence>
<dbReference type="Proteomes" id="UP000683360">
    <property type="component" value="Unassembled WGS sequence"/>
</dbReference>
<organism evidence="2 3">
    <name type="scientific">Mytilus edulis</name>
    <name type="common">Blue mussel</name>
    <dbReference type="NCBI Taxonomy" id="6550"/>
    <lineage>
        <taxon>Eukaryota</taxon>
        <taxon>Metazoa</taxon>
        <taxon>Spiralia</taxon>
        <taxon>Lophotrochozoa</taxon>
        <taxon>Mollusca</taxon>
        <taxon>Bivalvia</taxon>
        <taxon>Autobranchia</taxon>
        <taxon>Pteriomorphia</taxon>
        <taxon>Mytilida</taxon>
        <taxon>Mytiloidea</taxon>
        <taxon>Mytilidae</taxon>
        <taxon>Mytilinae</taxon>
        <taxon>Mytilus</taxon>
    </lineage>
</organism>
<protein>
    <submittedName>
        <fullName evidence="2">TTN</fullName>
        <ecNumber evidence="2">2.7.11.1</ecNumber>
    </submittedName>
</protein>
<evidence type="ECO:0000313" key="2">
    <source>
        <dbReference type="EMBL" id="CAG2196986.1"/>
    </source>
</evidence>
<dbReference type="AlphaFoldDB" id="A0A8S3QQ11"/>
<dbReference type="SUPFAM" id="SSF48726">
    <property type="entry name" value="Immunoglobulin"/>
    <property type="match status" value="1"/>
</dbReference>
<dbReference type="EC" id="2.7.11.1" evidence="2"/>
<gene>
    <name evidence="2" type="ORF">MEDL_11818</name>
</gene>
<evidence type="ECO:0000259" key="1">
    <source>
        <dbReference type="PROSITE" id="PS50835"/>
    </source>
</evidence>
<dbReference type="EMBL" id="CAJPWZ010000598">
    <property type="protein sequence ID" value="CAG2196986.1"/>
    <property type="molecule type" value="Genomic_DNA"/>
</dbReference>
<feature type="domain" description="Ig-like" evidence="1">
    <location>
        <begin position="49"/>
        <end position="137"/>
    </location>
</feature>
<proteinExistence type="predicted"/>
<dbReference type="OrthoDB" id="6207170at2759"/>
<dbReference type="Gene3D" id="2.60.40.10">
    <property type="entry name" value="Immunoglobulins"/>
    <property type="match status" value="1"/>
</dbReference>